<name>A0A9N8VRN4_9GLOM</name>
<dbReference type="PANTHER" id="PTHR11245:SF6">
    <property type="entry name" value="DUF19 DOMAIN-CONTAINING PROTEIN"/>
    <property type="match status" value="1"/>
</dbReference>
<proteinExistence type="inferred from homology"/>
<keyword evidence="8" id="KW-1185">Reference proteome</keyword>
<comment type="caution">
    <text evidence="7">The sequence shown here is derived from an EMBL/GenBank/DDBJ whole genome shotgun (WGS) entry which is preliminary data.</text>
</comment>
<evidence type="ECO:0000256" key="4">
    <source>
        <dbReference type="ARBA" id="ARBA00023157"/>
    </source>
</evidence>
<dbReference type="EMBL" id="CAJVPY010000218">
    <property type="protein sequence ID" value="CAG8458566.1"/>
    <property type="molecule type" value="Genomic_DNA"/>
</dbReference>
<dbReference type="PANTHER" id="PTHR11245">
    <property type="entry name" value="STANNIOCALCIN"/>
    <property type="match status" value="1"/>
</dbReference>
<keyword evidence="6" id="KW-0732">Signal</keyword>
<feature type="signal peptide" evidence="6">
    <location>
        <begin position="1"/>
        <end position="16"/>
    </location>
</feature>
<dbReference type="GO" id="GO:0005615">
    <property type="term" value="C:extracellular space"/>
    <property type="evidence" value="ECO:0007669"/>
    <property type="project" value="TreeGrafter"/>
</dbReference>
<evidence type="ECO:0000313" key="7">
    <source>
        <dbReference type="EMBL" id="CAG8458566.1"/>
    </source>
</evidence>
<evidence type="ECO:0000256" key="5">
    <source>
        <dbReference type="SAM" id="MobiDB-lite"/>
    </source>
</evidence>
<feature type="region of interest" description="Disordered" evidence="5">
    <location>
        <begin position="113"/>
        <end position="136"/>
    </location>
</feature>
<dbReference type="GO" id="GO:0005179">
    <property type="term" value="F:hormone activity"/>
    <property type="evidence" value="ECO:0007669"/>
    <property type="project" value="UniProtKB-KW"/>
</dbReference>
<evidence type="ECO:0000256" key="6">
    <source>
        <dbReference type="SAM" id="SignalP"/>
    </source>
</evidence>
<keyword evidence="4" id="KW-1015">Disulfide bond</keyword>
<dbReference type="Proteomes" id="UP000789405">
    <property type="component" value="Unassembled WGS sequence"/>
</dbReference>
<accession>A0A9N8VRN4</accession>
<evidence type="ECO:0000256" key="2">
    <source>
        <dbReference type="ARBA" id="ARBA00011748"/>
    </source>
</evidence>
<dbReference type="InterPro" id="IPR004978">
    <property type="entry name" value="Stanniocalcin"/>
</dbReference>
<evidence type="ECO:0000313" key="8">
    <source>
        <dbReference type="Proteomes" id="UP000789405"/>
    </source>
</evidence>
<dbReference type="Pfam" id="PF03298">
    <property type="entry name" value="Stanniocalcin"/>
    <property type="match status" value="1"/>
</dbReference>
<feature type="chain" id="PRO_5040124270" evidence="6">
    <location>
        <begin position="17"/>
        <end position="267"/>
    </location>
</feature>
<dbReference type="GO" id="GO:0006874">
    <property type="term" value="P:intracellular calcium ion homeostasis"/>
    <property type="evidence" value="ECO:0007669"/>
    <property type="project" value="TreeGrafter"/>
</dbReference>
<comment type="subunit">
    <text evidence="2">Homodimer; disulfide-linked.</text>
</comment>
<evidence type="ECO:0000256" key="3">
    <source>
        <dbReference type="ARBA" id="ARBA00022702"/>
    </source>
</evidence>
<evidence type="ECO:0000256" key="1">
    <source>
        <dbReference type="ARBA" id="ARBA00008693"/>
    </source>
</evidence>
<dbReference type="OrthoDB" id="2251794at2759"/>
<comment type="similarity">
    <text evidence="1">Belongs to the stanniocalcin family.</text>
</comment>
<organism evidence="7 8">
    <name type="scientific">Dentiscutata erythropus</name>
    <dbReference type="NCBI Taxonomy" id="1348616"/>
    <lineage>
        <taxon>Eukaryota</taxon>
        <taxon>Fungi</taxon>
        <taxon>Fungi incertae sedis</taxon>
        <taxon>Mucoromycota</taxon>
        <taxon>Glomeromycotina</taxon>
        <taxon>Glomeromycetes</taxon>
        <taxon>Diversisporales</taxon>
        <taxon>Gigasporaceae</taxon>
        <taxon>Dentiscutata</taxon>
    </lineage>
</organism>
<protein>
    <submittedName>
        <fullName evidence="7">28391_t:CDS:1</fullName>
    </submittedName>
</protein>
<sequence length="267" mass="29428">MKIAIFLLIFRTIGFHLNISMKTFLISEVLTDCDYVNTSGCKCNTNDAIGGLKCGYELNNHCPSDPSSIFQCNPGGTKICRFGPCTYGCCGTDDGNSYCCKDSTCSGCHPGHWHKKKETSTSVPSSGPPPTTTTTDLHQTHAGYPIKYGDKNCGKFIKATDKFSSNGKKWVTNTMLCLQRKLISTYENNKTTCSEISNTAFGSHASCYVDSGVCTIWSDWDVIFKTVGFKDIFGSMKALTVTSIENRKWMRFSLPLDPCSSHQAFVY</sequence>
<reference evidence="7" key="1">
    <citation type="submission" date="2021-06" db="EMBL/GenBank/DDBJ databases">
        <authorList>
            <person name="Kallberg Y."/>
            <person name="Tangrot J."/>
            <person name="Rosling A."/>
        </authorList>
    </citation>
    <scope>NUCLEOTIDE SEQUENCE</scope>
    <source>
        <strain evidence="7">MA453B</strain>
    </source>
</reference>
<gene>
    <name evidence="7" type="ORF">DERYTH_LOCUS892</name>
</gene>
<dbReference type="AlphaFoldDB" id="A0A9N8VRN4"/>
<keyword evidence="3" id="KW-0372">Hormone</keyword>